<keyword evidence="4" id="KW-0964">Secreted</keyword>
<evidence type="ECO:0000256" key="9">
    <source>
        <dbReference type="ARBA" id="ARBA00023030"/>
    </source>
</evidence>
<keyword evidence="8 18" id="KW-1133">Transmembrane helix</keyword>
<dbReference type="Ensembl" id="ENSSPUT00000012360.1">
    <property type="protein sequence ID" value="ENSSPUP00000011584.1"/>
    <property type="gene ID" value="ENSSPUG00000008847.1"/>
</dbReference>
<name>A0A8D0GXQ1_SPHPU</name>
<dbReference type="GO" id="GO:0008284">
    <property type="term" value="P:positive regulation of cell population proliferation"/>
    <property type="evidence" value="ECO:0007669"/>
    <property type="project" value="Ensembl"/>
</dbReference>
<sequence length="180" mass="20187">RAPPSPSSSVSMFFASSPLATPLCLAVFNCVVAEGNATAEDEAKRLVCSYPERNCTGKWIGTTERRGHFSKCPEEYKYYCVKGRCRYVVSEQTPACVCERGYTGARCERVDLFYLTGDQDQIVVICLIAAMVSLIVLIICICTCSHHCRKRRRKRKEEEMEALDKALPPKSEDVLEMDIA</sequence>
<gene>
    <name evidence="21" type="primary">BTC</name>
</gene>
<evidence type="ECO:0000256" key="8">
    <source>
        <dbReference type="ARBA" id="ARBA00022989"/>
    </source>
</evidence>
<dbReference type="PROSITE" id="PS50026">
    <property type="entry name" value="EGF_3"/>
    <property type="match status" value="1"/>
</dbReference>
<dbReference type="PROSITE" id="PS00022">
    <property type="entry name" value="EGF_1"/>
    <property type="match status" value="1"/>
</dbReference>
<evidence type="ECO:0000256" key="14">
    <source>
        <dbReference type="ARBA" id="ARBA00059223"/>
    </source>
</evidence>
<evidence type="ECO:0000313" key="22">
    <source>
        <dbReference type="Proteomes" id="UP000694392"/>
    </source>
</evidence>
<evidence type="ECO:0000256" key="2">
    <source>
        <dbReference type="ARBA" id="ARBA00004251"/>
    </source>
</evidence>
<evidence type="ECO:0000256" key="11">
    <source>
        <dbReference type="ARBA" id="ARBA00023157"/>
    </source>
</evidence>
<keyword evidence="3" id="KW-1003">Cell membrane</keyword>
<dbReference type="GO" id="GO:0008283">
    <property type="term" value="P:cell population proliferation"/>
    <property type="evidence" value="ECO:0007669"/>
    <property type="project" value="Ensembl"/>
</dbReference>
<keyword evidence="5 17" id="KW-0245">EGF-like domain</keyword>
<dbReference type="GO" id="GO:0038134">
    <property type="term" value="P:ERBB2-EGFR signaling pathway"/>
    <property type="evidence" value="ECO:0007669"/>
    <property type="project" value="Ensembl"/>
</dbReference>
<evidence type="ECO:0000256" key="4">
    <source>
        <dbReference type="ARBA" id="ARBA00022525"/>
    </source>
</evidence>
<dbReference type="GO" id="GO:0005615">
    <property type="term" value="C:extracellular space"/>
    <property type="evidence" value="ECO:0007669"/>
    <property type="project" value="Ensembl"/>
</dbReference>
<evidence type="ECO:0000256" key="12">
    <source>
        <dbReference type="ARBA" id="ARBA00023180"/>
    </source>
</evidence>
<organism evidence="21 22">
    <name type="scientific">Sphenodon punctatus</name>
    <name type="common">Tuatara</name>
    <name type="synonym">Hatteria punctata</name>
    <dbReference type="NCBI Taxonomy" id="8508"/>
    <lineage>
        <taxon>Eukaryota</taxon>
        <taxon>Metazoa</taxon>
        <taxon>Chordata</taxon>
        <taxon>Craniata</taxon>
        <taxon>Vertebrata</taxon>
        <taxon>Euteleostomi</taxon>
        <taxon>Lepidosauria</taxon>
        <taxon>Sphenodontia</taxon>
        <taxon>Sphenodontidae</taxon>
        <taxon>Sphenodon</taxon>
    </lineage>
</organism>
<dbReference type="GO" id="GO:1904036">
    <property type="term" value="P:negative regulation of epithelial cell apoptotic process"/>
    <property type="evidence" value="ECO:0007669"/>
    <property type="project" value="Ensembl"/>
</dbReference>
<dbReference type="SUPFAM" id="SSF57196">
    <property type="entry name" value="EGF/Laminin"/>
    <property type="match status" value="1"/>
</dbReference>
<dbReference type="PROSITE" id="PS01186">
    <property type="entry name" value="EGF_2"/>
    <property type="match status" value="1"/>
</dbReference>
<keyword evidence="11 17" id="KW-1015">Disulfide bond</keyword>
<evidence type="ECO:0000256" key="16">
    <source>
        <dbReference type="ARBA" id="ARBA00067155"/>
    </source>
</evidence>
<feature type="signal peptide" evidence="19">
    <location>
        <begin position="1"/>
        <end position="26"/>
    </location>
</feature>
<dbReference type="GO" id="GO:0045840">
    <property type="term" value="P:positive regulation of mitotic nuclear division"/>
    <property type="evidence" value="ECO:0007669"/>
    <property type="project" value="TreeGrafter"/>
</dbReference>
<comment type="function">
    <text evidence="14">Growth factor that binds to EGFR, ERBB4 and other EGF receptor family members. Potent mitogen for retinal pigment epithelial cells and vascular smooth muscle cells.</text>
</comment>
<dbReference type="GeneTree" id="ENSGT00940000160508"/>
<evidence type="ECO:0000256" key="17">
    <source>
        <dbReference type="PROSITE-ProRule" id="PRU00076"/>
    </source>
</evidence>
<comment type="subunit">
    <text evidence="15">Monomer. Interacts with EGFR and ERBB4.</text>
</comment>
<evidence type="ECO:0000256" key="13">
    <source>
        <dbReference type="ARBA" id="ARBA00023246"/>
    </source>
</evidence>
<dbReference type="GO" id="GO:0005154">
    <property type="term" value="F:epidermal growth factor receptor binding"/>
    <property type="evidence" value="ECO:0007669"/>
    <property type="project" value="TreeGrafter"/>
</dbReference>
<keyword evidence="7 19" id="KW-0732">Signal</keyword>
<keyword evidence="13" id="KW-0497">Mitogen</keyword>
<comment type="subcellular location">
    <subcellularLocation>
        <location evidence="2">Cell membrane</location>
        <topology evidence="2">Single-pass type I membrane protein</topology>
    </subcellularLocation>
    <subcellularLocation>
        <location evidence="1">Secreted</location>
        <location evidence="1">Extracellular space</location>
    </subcellularLocation>
</comment>
<dbReference type="PRINTS" id="PR00009">
    <property type="entry name" value="EGFTGF"/>
</dbReference>
<keyword evidence="10 18" id="KW-0472">Membrane</keyword>
<keyword evidence="6 18" id="KW-0812">Transmembrane</keyword>
<dbReference type="Proteomes" id="UP000694392">
    <property type="component" value="Unplaced"/>
</dbReference>
<dbReference type="AlphaFoldDB" id="A0A8D0GXQ1"/>
<dbReference type="InterPro" id="IPR000742">
    <property type="entry name" value="EGF"/>
</dbReference>
<accession>A0A8D0GXQ1</accession>
<feature type="disulfide bond" evidence="17">
    <location>
        <begin position="98"/>
        <end position="107"/>
    </location>
</feature>
<evidence type="ECO:0000256" key="6">
    <source>
        <dbReference type="ARBA" id="ARBA00022692"/>
    </source>
</evidence>
<evidence type="ECO:0000256" key="7">
    <source>
        <dbReference type="ARBA" id="ARBA00022729"/>
    </source>
</evidence>
<evidence type="ECO:0000256" key="3">
    <source>
        <dbReference type="ARBA" id="ARBA00022475"/>
    </source>
</evidence>
<feature type="chain" id="PRO_5034573808" description="Probetacellulin" evidence="19">
    <location>
        <begin position="27"/>
        <end position="180"/>
    </location>
</feature>
<dbReference type="FunFam" id="2.10.25.10:FF:000342">
    <property type="entry name" value="Betacellulin preproprotein"/>
    <property type="match status" value="1"/>
</dbReference>
<dbReference type="PANTHER" id="PTHR10740:SF3">
    <property type="entry name" value="PROBETACELLULIN"/>
    <property type="match status" value="1"/>
</dbReference>
<reference evidence="21" key="2">
    <citation type="submission" date="2025-09" db="UniProtKB">
        <authorList>
            <consortium name="Ensembl"/>
        </authorList>
    </citation>
    <scope>IDENTIFICATION</scope>
</reference>
<evidence type="ECO:0000256" key="19">
    <source>
        <dbReference type="SAM" id="SignalP"/>
    </source>
</evidence>
<evidence type="ECO:0000313" key="21">
    <source>
        <dbReference type="Ensembl" id="ENSSPUP00000011584.1"/>
    </source>
</evidence>
<dbReference type="GO" id="GO:0051781">
    <property type="term" value="P:positive regulation of cell division"/>
    <property type="evidence" value="ECO:0007669"/>
    <property type="project" value="UniProtKB-KW"/>
</dbReference>
<proteinExistence type="predicted"/>
<dbReference type="GO" id="GO:0008083">
    <property type="term" value="F:growth factor activity"/>
    <property type="evidence" value="ECO:0007669"/>
    <property type="project" value="UniProtKB-KW"/>
</dbReference>
<dbReference type="GO" id="GO:0030297">
    <property type="term" value="F:transmembrane receptor protein tyrosine kinase activator activity"/>
    <property type="evidence" value="ECO:0007669"/>
    <property type="project" value="Ensembl"/>
</dbReference>
<dbReference type="PANTHER" id="PTHR10740">
    <property type="entry name" value="TRANSFORMING GROWTH FACTOR ALPHA"/>
    <property type="match status" value="1"/>
</dbReference>
<keyword evidence="12" id="KW-0325">Glycoprotein</keyword>
<dbReference type="GO" id="GO:0005886">
    <property type="term" value="C:plasma membrane"/>
    <property type="evidence" value="ECO:0007669"/>
    <property type="project" value="UniProtKB-SubCell"/>
</dbReference>
<evidence type="ECO:0000256" key="5">
    <source>
        <dbReference type="ARBA" id="ARBA00022536"/>
    </source>
</evidence>
<evidence type="ECO:0000256" key="15">
    <source>
        <dbReference type="ARBA" id="ARBA00061748"/>
    </source>
</evidence>
<dbReference type="GO" id="GO:1904019">
    <property type="term" value="P:epithelial cell apoptotic process"/>
    <property type="evidence" value="ECO:0007669"/>
    <property type="project" value="Ensembl"/>
</dbReference>
<evidence type="ECO:0000256" key="10">
    <source>
        <dbReference type="ARBA" id="ARBA00023136"/>
    </source>
</evidence>
<keyword evidence="9" id="KW-0339">Growth factor</keyword>
<evidence type="ECO:0000256" key="18">
    <source>
        <dbReference type="SAM" id="Phobius"/>
    </source>
</evidence>
<comment type="caution">
    <text evidence="17">Lacks conserved residue(s) required for the propagation of feature annotation.</text>
</comment>
<feature type="transmembrane region" description="Helical" evidence="18">
    <location>
        <begin position="122"/>
        <end position="146"/>
    </location>
</feature>
<protein>
    <recommendedName>
        <fullName evidence="16">Probetacellulin</fullName>
    </recommendedName>
</protein>
<dbReference type="Gene3D" id="2.10.25.10">
    <property type="entry name" value="Laminin"/>
    <property type="match status" value="1"/>
</dbReference>
<reference evidence="21" key="1">
    <citation type="submission" date="2025-08" db="UniProtKB">
        <authorList>
            <consortium name="Ensembl"/>
        </authorList>
    </citation>
    <scope>IDENTIFICATION</scope>
</reference>
<evidence type="ECO:0000259" key="20">
    <source>
        <dbReference type="PROSITE" id="PS50026"/>
    </source>
</evidence>
<feature type="domain" description="EGF-like" evidence="20">
    <location>
        <begin position="68"/>
        <end position="108"/>
    </location>
</feature>
<keyword evidence="22" id="KW-1185">Reference proteome</keyword>
<dbReference type="GO" id="GO:0038138">
    <property type="term" value="P:ERBB4-ERBB4 signaling pathway"/>
    <property type="evidence" value="ECO:0007669"/>
    <property type="project" value="Ensembl"/>
</dbReference>
<evidence type="ECO:0000256" key="1">
    <source>
        <dbReference type="ARBA" id="ARBA00004239"/>
    </source>
</evidence>